<dbReference type="RefSeq" id="WP_260784799.1">
    <property type="nucleotide sequence ID" value="NZ_JAOCQI010000001.1"/>
</dbReference>
<name>A0ABT2L6B1_9RALS</name>
<evidence type="ECO:0000313" key="2">
    <source>
        <dbReference type="EMBL" id="MCT7310193.1"/>
    </source>
</evidence>
<keyword evidence="3" id="KW-1185">Reference proteome</keyword>
<organism evidence="2 3">
    <name type="scientific">Ralstonia mojiangensis</name>
    <dbReference type="NCBI Taxonomy" id="2953895"/>
    <lineage>
        <taxon>Bacteria</taxon>
        <taxon>Pseudomonadati</taxon>
        <taxon>Pseudomonadota</taxon>
        <taxon>Betaproteobacteria</taxon>
        <taxon>Burkholderiales</taxon>
        <taxon>Burkholderiaceae</taxon>
        <taxon>Ralstonia</taxon>
    </lineage>
</organism>
<dbReference type="Pfam" id="PF06527">
    <property type="entry name" value="TniQ"/>
    <property type="match status" value="1"/>
</dbReference>
<gene>
    <name evidence="2" type="ORF">N5J06_04505</name>
</gene>
<accession>A0ABT2L6B1</accession>
<proteinExistence type="predicted"/>
<reference evidence="2 3" key="1">
    <citation type="journal article" date="2023" name="Front. Microbiol.">
        <title>Ralstonia chuxiongensis sp. nov., Ralstonia mojiangensis sp. nov., and Ralstonia soli sp. nov., isolated from tobacco fields, are three novel species in the family Burkholderiaceae.</title>
        <authorList>
            <person name="Lu C.H."/>
            <person name="Zhang Y.Y."/>
            <person name="Jiang N."/>
            <person name="Chen W."/>
            <person name="Shao X."/>
            <person name="Zhao Z.M."/>
            <person name="Lu W.L."/>
            <person name="Hu X."/>
            <person name="Xi Y.X."/>
            <person name="Zou S.Y."/>
            <person name="Wei Q.J."/>
            <person name="Lin Z.L."/>
            <person name="Gong L."/>
            <person name="Gai X.T."/>
            <person name="Zhang L.Q."/>
            <person name="Li J.Y."/>
            <person name="Jin Y."/>
            <person name="Xia Z.Y."/>
        </authorList>
    </citation>
    <scope>NUCLEOTIDE SEQUENCE [LARGE SCALE GENOMIC DNA]</scope>
    <source>
        <strain evidence="2 3">22TCJT01-1</strain>
    </source>
</reference>
<comment type="caution">
    <text evidence="2">The sequence shown here is derived from an EMBL/GenBank/DDBJ whole genome shotgun (WGS) entry which is preliminary data.</text>
</comment>
<dbReference type="InterPro" id="IPR009492">
    <property type="entry name" value="TniQ"/>
</dbReference>
<feature type="domain" description="TniQ" evidence="1">
    <location>
        <begin position="11"/>
        <end position="130"/>
    </location>
</feature>
<dbReference type="Proteomes" id="UP001164420">
    <property type="component" value="Unassembled WGS sequence"/>
</dbReference>
<dbReference type="EMBL" id="JAOCQI010000001">
    <property type="protein sequence ID" value="MCT7310193.1"/>
    <property type="molecule type" value="Genomic_DNA"/>
</dbReference>
<evidence type="ECO:0000313" key="3">
    <source>
        <dbReference type="Proteomes" id="UP001164420"/>
    </source>
</evidence>
<evidence type="ECO:0000259" key="1">
    <source>
        <dbReference type="Pfam" id="PF06527"/>
    </source>
</evidence>
<sequence>MPFPRQDEISLDEDGVGFALRMAIANGLAFCDLAQHLASPGHLYLPATACGSVAFMFGCTPARLRRAFVVRSFHHGAQAADFLDHHFLRPYHLRQTHPQICPACIGENHCALAAWSIGLVTACPKHGLRLRDRCQCGRPLCWRRPALDFCECGLSLTTRDQAAVVADARELAVSSHVADVLAAAPFPSAARSASCLPVGLGNLSIDTFLRVLWIFGIVDARQPQDHPNSANRCLSTEEAAAVVCRAFDRLVSLIARRPSREPIRLPIPALRALYDECTTQDDLRCLSSLISRLHKLTPSKPLHRLITVDRQMSLFGDADEPTA</sequence>
<protein>
    <submittedName>
        <fullName evidence="2">TniQ family protein</fullName>
    </submittedName>
</protein>